<dbReference type="EMBL" id="QJKJ01013398">
    <property type="protein sequence ID" value="RDX66531.1"/>
    <property type="molecule type" value="Genomic_DNA"/>
</dbReference>
<dbReference type="GO" id="GO:0004867">
    <property type="term" value="F:serine-type endopeptidase inhibitor activity"/>
    <property type="evidence" value="ECO:0007669"/>
    <property type="project" value="UniProtKB-KW"/>
</dbReference>
<dbReference type="InterPro" id="IPR002160">
    <property type="entry name" value="Prot_inh_Kunz-lg"/>
</dbReference>
<evidence type="ECO:0000256" key="2">
    <source>
        <dbReference type="ARBA" id="ARBA00022900"/>
    </source>
</evidence>
<dbReference type="STRING" id="157652.A0A371EKG8"/>
<keyword evidence="1" id="KW-0646">Protease inhibitor</keyword>
<keyword evidence="2" id="KW-0722">Serine protease inhibitor</keyword>
<name>A0A371EKG8_MUCPR</name>
<dbReference type="OrthoDB" id="1751999at2759"/>
<sequence>MKGVLVLTLSFLLGFLSNLPLGFSDDGLVRDTNGNTVAESRKYYIKPGNENPAPRGGGIRLALTENTDCPVTVFQAYSEAVRGIPVYFHVPYPVIPGRVHTEAMLLIEFTKKPKCVSAPYTFWSFFEDKTMGKAYLGIGGPDDHPGDKRRIGRFYIKKHGSGYKLIFCDAGTDNCSYVGRYDDVENGIRLVLTPDQPFQFVIVDASSNSHGTIKSVV</sequence>
<evidence type="ECO:0000256" key="3">
    <source>
        <dbReference type="ARBA" id="ARBA00023157"/>
    </source>
</evidence>
<organism evidence="5 6">
    <name type="scientific">Mucuna pruriens</name>
    <name type="common">Velvet bean</name>
    <name type="synonym">Dolichos pruriens</name>
    <dbReference type="NCBI Taxonomy" id="157652"/>
    <lineage>
        <taxon>Eukaryota</taxon>
        <taxon>Viridiplantae</taxon>
        <taxon>Streptophyta</taxon>
        <taxon>Embryophyta</taxon>
        <taxon>Tracheophyta</taxon>
        <taxon>Spermatophyta</taxon>
        <taxon>Magnoliopsida</taxon>
        <taxon>eudicotyledons</taxon>
        <taxon>Gunneridae</taxon>
        <taxon>Pentapetalae</taxon>
        <taxon>rosids</taxon>
        <taxon>fabids</taxon>
        <taxon>Fabales</taxon>
        <taxon>Fabaceae</taxon>
        <taxon>Papilionoideae</taxon>
        <taxon>50 kb inversion clade</taxon>
        <taxon>NPAAA clade</taxon>
        <taxon>indigoferoid/millettioid clade</taxon>
        <taxon>Phaseoleae</taxon>
        <taxon>Mucuna</taxon>
    </lineage>
</organism>
<dbReference type="CDD" id="cd23377">
    <property type="entry name" value="beta-trefoil_STI_MP4-like"/>
    <property type="match status" value="1"/>
</dbReference>
<dbReference type="PANTHER" id="PTHR33107">
    <property type="entry name" value="KUNITZ TRYPSIN INHIBITOR 2"/>
    <property type="match status" value="1"/>
</dbReference>
<dbReference type="AlphaFoldDB" id="A0A371EKG8"/>
<evidence type="ECO:0000313" key="5">
    <source>
        <dbReference type="EMBL" id="RDX66531.1"/>
    </source>
</evidence>
<protein>
    <submittedName>
        <fullName evidence="5">Kunitz-type trypsin inhibitor-like 1 protein</fullName>
    </submittedName>
</protein>
<dbReference type="SMART" id="SM00452">
    <property type="entry name" value="STI"/>
    <property type="match status" value="1"/>
</dbReference>
<accession>A0A371EKG8</accession>
<dbReference type="Proteomes" id="UP000257109">
    <property type="component" value="Unassembled WGS sequence"/>
</dbReference>
<feature type="chain" id="PRO_5017018422" evidence="4">
    <location>
        <begin position="25"/>
        <end position="217"/>
    </location>
</feature>
<comment type="caution">
    <text evidence="5">The sequence shown here is derived from an EMBL/GenBank/DDBJ whole genome shotgun (WGS) entry which is preliminary data.</text>
</comment>
<keyword evidence="6" id="KW-1185">Reference proteome</keyword>
<reference evidence="5" key="1">
    <citation type="submission" date="2018-05" db="EMBL/GenBank/DDBJ databases">
        <title>Draft genome of Mucuna pruriens seed.</title>
        <authorList>
            <person name="Nnadi N.E."/>
            <person name="Vos R."/>
            <person name="Hasami M.H."/>
            <person name="Devisetty U.K."/>
            <person name="Aguiy J.C."/>
        </authorList>
    </citation>
    <scope>NUCLEOTIDE SEQUENCE [LARGE SCALE GENOMIC DNA]</scope>
    <source>
        <strain evidence="5">JCA_2017</strain>
    </source>
</reference>
<gene>
    <name evidence="5" type="primary">PIP20-1</name>
    <name evidence="5" type="ORF">CR513_54690</name>
</gene>
<evidence type="ECO:0000313" key="6">
    <source>
        <dbReference type="Proteomes" id="UP000257109"/>
    </source>
</evidence>
<keyword evidence="4" id="KW-0732">Signal</keyword>
<dbReference type="SUPFAM" id="SSF50386">
    <property type="entry name" value="STI-like"/>
    <property type="match status" value="1"/>
</dbReference>
<dbReference type="InterPro" id="IPR011065">
    <property type="entry name" value="Kunitz_inhibitor_STI-like_sf"/>
</dbReference>
<evidence type="ECO:0000256" key="1">
    <source>
        <dbReference type="ARBA" id="ARBA00022690"/>
    </source>
</evidence>
<dbReference type="Pfam" id="PF00197">
    <property type="entry name" value="Kunitz_legume"/>
    <property type="match status" value="1"/>
</dbReference>
<dbReference type="Gene3D" id="2.80.10.50">
    <property type="match status" value="1"/>
</dbReference>
<keyword evidence="3" id="KW-1015">Disulfide bond</keyword>
<evidence type="ECO:0000256" key="4">
    <source>
        <dbReference type="SAM" id="SignalP"/>
    </source>
</evidence>
<proteinExistence type="predicted"/>
<dbReference type="PANTHER" id="PTHR33107:SF21">
    <property type="entry name" value="KUNITZ FAMILY TRYPSIN AND PROTEASE INHIBITOR PROTEIN"/>
    <property type="match status" value="1"/>
</dbReference>
<feature type="non-terminal residue" evidence="5">
    <location>
        <position position="1"/>
    </location>
</feature>
<feature type="signal peptide" evidence="4">
    <location>
        <begin position="1"/>
        <end position="24"/>
    </location>
</feature>